<dbReference type="EMBL" id="BMIA01000003">
    <property type="protein sequence ID" value="GGH42799.1"/>
    <property type="molecule type" value="Genomic_DNA"/>
</dbReference>
<evidence type="ECO:0000256" key="8">
    <source>
        <dbReference type="RuleBase" id="RU364100"/>
    </source>
</evidence>
<dbReference type="Proteomes" id="UP000600214">
    <property type="component" value="Unassembled WGS sequence"/>
</dbReference>
<evidence type="ECO:0000256" key="5">
    <source>
        <dbReference type="ARBA" id="ARBA00023124"/>
    </source>
</evidence>
<dbReference type="Gene3D" id="3.90.1680.10">
    <property type="entry name" value="SOS response associated peptidase-like"/>
    <property type="match status" value="1"/>
</dbReference>
<evidence type="ECO:0000256" key="3">
    <source>
        <dbReference type="ARBA" id="ARBA00022763"/>
    </source>
</evidence>
<accession>A0ABQ1Z009</accession>
<dbReference type="PANTHER" id="PTHR13604">
    <property type="entry name" value="DC12-RELATED"/>
    <property type="match status" value="1"/>
</dbReference>
<evidence type="ECO:0000313" key="9">
    <source>
        <dbReference type="EMBL" id="GGH42799.1"/>
    </source>
</evidence>
<dbReference type="PANTHER" id="PTHR13604:SF0">
    <property type="entry name" value="ABASIC SITE PROCESSING PROTEIN HMCES"/>
    <property type="match status" value="1"/>
</dbReference>
<keyword evidence="10" id="KW-1185">Reference proteome</keyword>
<keyword evidence="5" id="KW-0190">Covalent protein-DNA linkage</keyword>
<keyword evidence="2 8" id="KW-0645">Protease</keyword>
<comment type="similarity">
    <text evidence="1 8">Belongs to the SOS response-associated peptidase family.</text>
</comment>
<dbReference type="InterPro" id="IPR003738">
    <property type="entry name" value="SRAP"/>
</dbReference>
<protein>
    <recommendedName>
        <fullName evidence="8">Abasic site processing protein</fullName>
        <ecNumber evidence="8">3.4.-.-</ecNumber>
    </recommendedName>
</protein>
<dbReference type="InterPro" id="IPR036590">
    <property type="entry name" value="SRAP-like"/>
</dbReference>
<evidence type="ECO:0000313" key="10">
    <source>
        <dbReference type="Proteomes" id="UP000600214"/>
    </source>
</evidence>
<comment type="caution">
    <text evidence="9">The sequence shown here is derived from an EMBL/GenBank/DDBJ whole genome shotgun (WGS) entry which is preliminary data.</text>
</comment>
<keyword evidence="3" id="KW-0227">DNA damage</keyword>
<evidence type="ECO:0000256" key="1">
    <source>
        <dbReference type="ARBA" id="ARBA00008136"/>
    </source>
</evidence>
<keyword evidence="4 8" id="KW-0378">Hydrolase</keyword>
<sequence>MCNYNRQKVLKTEYVTLKDIEKDIKKYKLDQAKPINNGFDYAPIFVIKPNYSKNDYDIVEMEWGYLPNYVSDRDRAKEFRNGYKKPDGSYQQGITTLNARGEELLSIDPKTGREKMFRDAALNRRCLVLSTGFFDWRHVYRRNKKTGEPLKTADKYPYFVSLKDQEYFFMAGVWNPWTDRKSGEHIETVTIVTTEANKLMSQVHNAKNRMPTILDSNLAWEWITGDLSEQRITEIATTQYDTEKMQACTIMQDFRTSEEPTIPFIYPEMPPLDQTIANETPPAQLSLF</sequence>
<organism evidence="9 10">
    <name type="scientific">Dyadobacter endophyticus</name>
    <dbReference type="NCBI Taxonomy" id="1749036"/>
    <lineage>
        <taxon>Bacteria</taxon>
        <taxon>Pseudomonadati</taxon>
        <taxon>Bacteroidota</taxon>
        <taxon>Cytophagia</taxon>
        <taxon>Cytophagales</taxon>
        <taxon>Spirosomataceae</taxon>
        <taxon>Dyadobacter</taxon>
    </lineage>
</organism>
<dbReference type="Pfam" id="PF02586">
    <property type="entry name" value="SRAP"/>
    <property type="match status" value="1"/>
</dbReference>
<proteinExistence type="inferred from homology"/>
<evidence type="ECO:0000256" key="7">
    <source>
        <dbReference type="ARBA" id="ARBA00023239"/>
    </source>
</evidence>
<evidence type="ECO:0000256" key="6">
    <source>
        <dbReference type="ARBA" id="ARBA00023125"/>
    </source>
</evidence>
<dbReference type="RefSeq" id="WP_188935363.1">
    <property type="nucleotide sequence ID" value="NZ_BMIA01000003.1"/>
</dbReference>
<dbReference type="SUPFAM" id="SSF143081">
    <property type="entry name" value="BB1717-like"/>
    <property type="match status" value="1"/>
</dbReference>
<keyword evidence="6" id="KW-0238">DNA-binding</keyword>
<evidence type="ECO:0000256" key="4">
    <source>
        <dbReference type="ARBA" id="ARBA00022801"/>
    </source>
</evidence>
<keyword evidence="7" id="KW-0456">Lyase</keyword>
<reference evidence="10" key="1">
    <citation type="journal article" date="2019" name="Int. J. Syst. Evol. Microbiol.">
        <title>The Global Catalogue of Microorganisms (GCM) 10K type strain sequencing project: providing services to taxonomists for standard genome sequencing and annotation.</title>
        <authorList>
            <consortium name="The Broad Institute Genomics Platform"/>
            <consortium name="The Broad Institute Genome Sequencing Center for Infectious Disease"/>
            <person name="Wu L."/>
            <person name="Ma J."/>
        </authorList>
    </citation>
    <scope>NUCLEOTIDE SEQUENCE [LARGE SCALE GENOMIC DNA]</scope>
    <source>
        <strain evidence="10">CGMCC 1.15288</strain>
    </source>
</reference>
<evidence type="ECO:0000256" key="2">
    <source>
        <dbReference type="ARBA" id="ARBA00022670"/>
    </source>
</evidence>
<gene>
    <name evidence="9" type="ORF">GCM10007423_39690</name>
</gene>
<name>A0ABQ1Z009_9BACT</name>
<dbReference type="EC" id="3.4.-.-" evidence="8"/>